<dbReference type="EMBL" id="BAAAPY010000001">
    <property type="protein sequence ID" value="GAA2069476.1"/>
    <property type="molecule type" value="Genomic_DNA"/>
</dbReference>
<organism evidence="1 2">
    <name type="scientific">Aeromicrobium halocynthiae</name>
    <dbReference type="NCBI Taxonomy" id="560557"/>
    <lineage>
        <taxon>Bacteria</taxon>
        <taxon>Bacillati</taxon>
        <taxon>Actinomycetota</taxon>
        <taxon>Actinomycetes</taxon>
        <taxon>Propionibacteriales</taxon>
        <taxon>Nocardioidaceae</taxon>
        <taxon>Aeromicrobium</taxon>
    </lineage>
</organism>
<proteinExistence type="predicted"/>
<comment type="caution">
    <text evidence="1">The sequence shown here is derived from an EMBL/GenBank/DDBJ whole genome shotgun (WGS) entry which is preliminary data.</text>
</comment>
<evidence type="ECO:0000313" key="2">
    <source>
        <dbReference type="Proteomes" id="UP001501480"/>
    </source>
</evidence>
<evidence type="ECO:0008006" key="3">
    <source>
        <dbReference type="Google" id="ProtNLM"/>
    </source>
</evidence>
<dbReference type="Gene3D" id="3.90.1200.10">
    <property type="match status" value="1"/>
</dbReference>
<dbReference type="SUPFAM" id="SSF56112">
    <property type="entry name" value="Protein kinase-like (PK-like)"/>
    <property type="match status" value="1"/>
</dbReference>
<reference evidence="1 2" key="1">
    <citation type="journal article" date="2019" name="Int. J. Syst. Evol. Microbiol.">
        <title>The Global Catalogue of Microorganisms (GCM) 10K type strain sequencing project: providing services to taxonomists for standard genome sequencing and annotation.</title>
        <authorList>
            <consortium name="The Broad Institute Genomics Platform"/>
            <consortium name="The Broad Institute Genome Sequencing Center for Infectious Disease"/>
            <person name="Wu L."/>
            <person name="Ma J."/>
        </authorList>
    </citation>
    <scope>NUCLEOTIDE SEQUENCE [LARGE SCALE GENOMIC DNA]</scope>
    <source>
        <strain evidence="1 2">JCM 15749</strain>
    </source>
</reference>
<keyword evidence="2" id="KW-1185">Reference proteome</keyword>
<accession>A0ABN2VUV0</accession>
<gene>
    <name evidence="1" type="ORF">GCM10009821_02440</name>
</gene>
<sequence>MRVPRDVEADGVLWTVERAWPDRGSVALEVSRPGVTHRRAGHVTARGEVRLLPAGEDPRLPALERESRGGAVVSHRPGRRAVVRSASGERFSKVVRPGRGGALSAAARAAEVLAGHVALPRVVESDEERLVLSALPGRSLLSLADAPADQWQAAWRAWAEAWAGVAAVEPWTAPVVHDAAAEVQVLADWRQKASAVLDDAHLALLDIAVADVSARLRSGRPAPAVPCHRDLHDQQVLWHPDHGIGLLDVDTLAAGEAELDLGNLRAHVALRRRQGLTSTEQAAVALEQVDSVAERRRIDPRRLRTYEDAATARLVCVYAFRPRWRDVALDLLDSLSGR</sequence>
<evidence type="ECO:0000313" key="1">
    <source>
        <dbReference type="EMBL" id="GAA2069476.1"/>
    </source>
</evidence>
<name>A0ABN2VUV0_9ACTN</name>
<dbReference type="InterPro" id="IPR011009">
    <property type="entry name" value="Kinase-like_dom_sf"/>
</dbReference>
<dbReference type="RefSeq" id="WP_344323324.1">
    <property type="nucleotide sequence ID" value="NZ_BAAAPY010000001.1"/>
</dbReference>
<protein>
    <recommendedName>
        <fullName evidence="3">Aminoglycoside phosphotransferase domain-containing protein</fullName>
    </recommendedName>
</protein>
<dbReference type="Proteomes" id="UP001501480">
    <property type="component" value="Unassembled WGS sequence"/>
</dbReference>